<evidence type="ECO:0000313" key="1">
    <source>
        <dbReference type="EMBL" id="MFC3933647.1"/>
    </source>
</evidence>
<dbReference type="Proteomes" id="UP001595693">
    <property type="component" value="Unassembled WGS sequence"/>
</dbReference>
<dbReference type="Pfam" id="PF05930">
    <property type="entry name" value="Phage_AlpA"/>
    <property type="match status" value="1"/>
</dbReference>
<dbReference type="RefSeq" id="WP_055401628.1">
    <property type="nucleotide sequence ID" value="NZ_JAMXAX010000027.1"/>
</dbReference>
<dbReference type="InterPro" id="IPR010260">
    <property type="entry name" value="AlpA"/>
</dbReference>
<sequence length="76" mass="8501">MQVVHTVKPVVPRDRLLRLPDVEATTGCKKSTIYKLMKEGKFPPCVRITARMAAWPESAVLAWVQARIAGAQEVQK</sequence>
<dbReference type="PANTHER" id="PTHR36154:SF1">
    <property type="entry name" value="DNA-BINDING TRANSCRIPTIONAL ACTIVATOR ALPA"/>
    <property type="match status" value="1"/>
</dbReference>
<evidence type="ECO:0000313" key="2">
    <source>
        <dbReference type="Proteomes" id="UP001595693"/>
    </source>
</evidence>
<organism evidence="1 2">
    <name type="scientific">Acidovorax facilis</name>
    <dbReference type="NCBI Taxonomy" id="12917"/>
    <lineage>
        <taxon>Bacteria</taxon>
        <taxon>Pseudomonadati</taxon>
        <taxon>Pseudomonadota</taxon>
        <taxon>Betaproteobacteria</taxon>
        <taxon>Burkholderiales</taxon>
        <taxon>Comamonadaceae</taxon>
        <taxon>Acidovorax</taxon>
    </lineage>
</organism>
<proteinExistence type="predicted"/>
<comment type="caution">
    <text evidence="1">The sequence shown here is derived from an EMBL/GenBank/DDBJ whole genome shotgun (WGS) entry which is preliminary data.</text>
</comment>
<dbReference type="Gene3D" id="1.10.238.160">
    <property type="match status" value="1"/>
</dbReference>
<name>A0ABV8D5J3_9BURK</name>
<dbReference type="SUPFAM" id="SSF46955">
    <property type="entry name" value="Putative DNA-binding domain"/>
    <property type="match status" value="1"/>
</dbReference>
<gene>
    <name evidence="1" type="ORF">ACFOW3_03310</name>
</gene>
<dbReference type="InterPro" id="IPR009061">
    <property type="entry name" value="DNA-bd_dom_put_sf"/>
</dbReference>
<protein>
    <submittedName>
        <fullName evidence="1">Helix-turn-helix transcriptional regulator</fullName>
    </submittedName>
</protein>
<dbReference type="InterPro" id="IPR052931">
    <property type="entry name" value="Prophage_regulatory_activator"/>
</dbReference>
<reference evidence="2" key="1">
    <citation type="journal article" date="2019" name="Int. J. Syst. Evol. Microbiol.">
        <title>The Global Catalogue of Microorganisms (GCM) 10K type strain sequencing project: providing services to taxonomists for standard genome sequencing and annotation.</title>
        <authorList>
            <consortium name="The Broad Institute Genomics Platform"/>
            <consortium name="The Broad Institute Genome Sequencing Center for Infectious Disease"/>
            <person name="Wu L."/>
            <person name="Ma J."/>
        </authorList>
    </citation>
    <scope>NUCLEOTIDE SEQUENCE [LARGE SCALE GENOMIC DNA]</scope>
    <source>
        <strain evidence="2">CCUG 2113</strain>
    </source>
</reference>
<dbReference type="EMBL" id="JBHSAJ010000004">
    <property type="protein sequence ID" value="MFC3933647.1"/>
    <property type="molecule type" value="Genomic_DNA"/>
</dbReference>
<dbReference type="PANTHER" id="PTHR36154">
    <property type="entry name" value="DNA-BINDING TRANSCRIPTIONAL ACTIVATOR ALPA"/>
    <property type="match status" value="1"/>
</dbReference>
<keyword evidence="2" id="KW-1185">Reference proteome</keyword>
<accession>A0ABV8D5J3</accession>